<feature type="non-terminal residue" evidence="1">
    <location>
        <position position="1"/>
    </location>
</feature>
<accession>A0A382FLI4</accession>
<organism evidence="1">
    <name type="scientific">marine metagenome</name>
    <dbReference type="NCBI Taxonomy" id="408172"/>
    <lineage>
        <taxon>unclassified sequences</taxon>
        <taxon>metagenomes</taxon>
        <taxon>ecological metagenomes</taxon>
    </lineage>
</organism>
<dbReference type="AlphaFoldDB" id="A0A382FLI4"/>
<dbReference type="SUPFAM" id="SSF50475">
    <property type="entry name" value="FMN-binding split barrel"/>
    <property type="match status" value="1"/>
</dbReference>
<sequence>VTIEITSEMKELINNALSDKYPCIVGTSSSDGLPNVSYKGSVMVFSATELAFWERTRKGGFAQLTDNPNIVVMYRNTELR</sequence>
<feature type="non-terminal residue" evidence="1">
    <location>
        <position position="80"/>
    </location>
</feature>
<dbReference type="InterPro" id="IPR012349">
    <property type="entry name" value="Split_barrel_FMN-bd"/>
</dbReference>
<name>A0A382FLI4_9ZZZZ</name>
<dbReference type="Gene3D" id="2.30.110.10">
    <property type="entry name" value="Electron Transport, Fmn-binding Protein, Chain A"/>
    <property type="match status" value="1"/>
</dbReference>
<dbReference type="EMBL" id="UINC01050488">
    <property type="protein sequence ID" value="SVB63509.1"/>
    <property type="molecule type" value="Genomic_DNA"/>
</dbReference>
<proteinExistence type="predicted"/>
<evidence type="ECO:0000313" key="1">
    <source>
        <dbReference type="EMBL" id="SVB63509.1"/>
    </source>
</evidence>
<protein>
    <submittedName>
        <fullName evidence="1">Uncharacterized protein</fullName>
    </submittedName>
</protein>
<reference evidence="1" key="1">
    <citation type="submission" date="2018-05" db="EMBL/GenBank/DDBJ databases">
        <authorList>
            <person name="Lanie J.A."/>
            <person name="Ng W.-L."/>
            <person name="Kazmierczak K.M."/>
            <person name="Andrzejewski T.M."/>
            <person name="Davidsen T.M."/>
            <person name="Wayne K.J."/>
            <person name="Tettelin H."/>
            <person name="Glass J.I."/>
            <person name="Rusch D."/>
            <person name="Podicherti R."/>
            <person name="Tsui H.-C.T."/>
            <person name="Winkler M.E."/>
        </authorList>
    </citation>
    <scope>NUCLEOTIDE SEQUENCE</scope>
</reference>
<gene>
    <name evidence="1" type="ORF">METZ01_LOCUS216363</name>
</gene>